<proteinExistence type="inferred from homology"/>
<keyword evidence="5" id="KW-0732">Signal</keyword>
<dbReference type="PANTHER" id="PTHR31339">
    <property type="entry name" value="PECTIN LYASE-RELATED"/>
    <property type="match status" value="1"/>
</dbReference>
<dbReference type="PANTHER" id="PTHR31339:SF9">
    <property type="entry name" value="PLASMIN AND FIBRONECTIN-BINDING PROTEIN A"/>
    <property type="match status" value="1"/>
</dbReference>
<reference evidence="7 8" key="1">
    <citation type="submission" date="2023-01" db="EMBL/GenBank/DDBJ databases">
        <title>Novel species of the genus Asticcacaulis isolated from rivers.</title>
        <authorList>
            <person name="Lu H."/>
        </authorList>
    </citation>
    <scope>NUCLEOTIDE SEQUENCE [LARGE SCALE GENOMIC DNA]</scope>
    <source>
        <strain evidence="7 8">BYS171W</strain>
    </source>
</reference>
<dbReference type="Gene3D" id="2.160.20.10">
    <property type="entry name" value="Single-stranded right-handed beta-helix, Pectin lyase-like"/>
    <property type="match status" value="1"/>
</dbReference>
<feature type="domain" description="Rhamnogalacturonase A/B/Epimerase-like pectate lyase" evidence="6">
    <location>
        <begin position="30"/>
        <end position="75"/>
    </location>
</feature>
<dbReference type="InterPro" id="IPR006626">
    <property type="entry name" value="PbH1"/>
</dbReference>
<dbReference type="InterPro" id="IPR024535">
    <property type="entry name" value="RHGA/B-epi-like_pectate_lyase"/>
</dbReference>
<dbReference type="Pfam" id="PF00295">
    <property type="entry name" value="Glyco_hydro_28"/>
    <property type="match status" value="1"/>
</dbReference>
<evidence type="ECO:0000256" key="4">
    <source>
        <dbReference type="RuleBase" id="RU361169"/>
    </source>
</evidence>
<protein>
    <submittedName>
        <fullName evidence="7">Glycosyl hydrolase family 28-related protein</fullName>
    </submittedName>
</protein>
<comment type="similarity">
    <text evidence="1 4">Belongs to the glycosyl hydrolase 28 family.</text>
</comment>
<feature type="chain" id="PRO_5047176845" evidence="5">
    <location>
        <begin position="26"/>
        <end position="533"/>
    </location>
</feature>
<dbReference type="RefSeq" id="WP_272748606.1">
    <property type="nucleotide sequence ID" value="NZ_JAQQKX010000010.1"/>
</dbReference>
<dbReference type="Proteomes" id="UP001214854">
    <property type="component" value="Unassembled WGS sequence"/>
</dbReference>
<dbReference type="InterPro" id="IPR012334">
    <property type="entry name" value="Pectin_lyas_fold"/>
</dbReference>
<feature type="signal peptide" evidence="5">
    <location>
        <begin position="1"/>
        <end position="25"/>
    </location>
</feature>
<dbReference type="InterPro" id="IPR051801">
    <property type="entry name" value="GH28_Enzymes"/>
</dbReference>
<dbReference type="Pfam" id="PF12708">
    <property type="entry name" value="Pect-lyase_RHGA_epim"/>
    <property type="match status" value="1"/>
</dbReference>
<evidence type="ECO:0000256" key="5">
    <source>
        <dbReference type="SAM" id="SignalP"/>
    </source>
</evidence>
<dbReference type="InterPro" id="IPR000743">
    <property type="entry name" value="Glyco_hydro_28"/>
</dbReference>
<keyword evidence="8" id="KW-1185">Reference proteome</keyword>
<keyword evidence="2 4" id="KW-0378">Hydrolase</keyword>
<evidence type="ECO:0000256" key="2">
    <source>
        <dbReference type="ARBA" id="ARBA00022801"/>
    </source>
</evidence>
<evidence type="ECO:0000259" key="6">
    <source>
        <dbReference type="Pfam" id="PF12708"/>
    </source>
</evidence>
<dbReference type="InterPro" id="IPR011050">
    <property type="entry name" value="Pectin_lyase_fold/virulence"/>
</dbReference>
<dbReference type="SUPFAM" id="SSF51126">
    <property type="entry name" value="Pectin lyase-like"/>
    <property type="match status" value="1"/>
</dbReference>
<dbReference type="SMART" id="SM00710">
    <property type="entry name" value="PbH1"/>
    <property type="match status" value="5"/>
</dbReference>
<evidence type="ECO:0000313" key="8">
    <source>
        <dbReference type="Proteomes" id="UP001214854"/>
    </source>
</evidence>
<evidence type="ECO:0000256" key="1">
    <source>
        <dbReference type="ARBA" id="ARBA00008834"/>
    </source>
</evidence>
<organism evidence="7 8">
    <name type="scientific">Asticcacaulis aquaticus</name>
    <dbReference type="NCBI Taxonomy" id="2984212"/>
    <lineage>
        <taxon>Bacteria</taxon>
        <taxon>Pseudomonadati</taxon>
        <taxon>Pseudomonadota</taxon>
        <taxon>Alphaproteobacteria</taxon>
        <taxon>Caulobacterales</taxon>
        <taxon>Caulobacteraceae</taxon>
        <taxon>Asticcacaulis</taxon>
    </lineage>
</organism>
<evidence type="ECO:0000256" key="3">
    <source>
        <dbReference type="ARBA" id="ARBA00023295"/>
    </source>
</evidence>
<dbReference type="EMBL" id="JAQQKX010000010">
    <property type="protein sequence ID" value="MDC7684154.1"/>
    <property type="molecule type" value="Genomic_DNA"/>
</dbReference>
<gene>
    <name evidence="7" type="ORF">PQU92_12760</name>
</gene>
<name>A0ABT5HVT4_9CAUL</name>
<comment type="caution">
    <text evidence="7">The sequence shown here is derived from an EMBL/GenBank/DDBJ whole genome shotgun (WGS) entry which is preliminary data.</text>
</comment>
<dbReference type="GO" id="GO:0016787">
    <property type="term" value="F:hydrolase activity"/>
    <property type="evidence" value="ECO:0007669"/>
    <property type="project" value="UniProtKB-KW"/>
</dbReference>
<accession>A0ABT5HVT4</accession>
<sequence>MTLDRRQLALSLVTTLAVAPSLVRAATSAFFDVKTFGARGDGKAIDSDAINKAILAAYKAGGGTVVVPAGRYLCFSLRLKDRVTLLLSPGCVIEAADTAVHGRKYDLAEQELLEQFQDYGITHAHPALIYADGAVDIAIVGQGLFYGKGLVREGPNARWKGVKDWKSATELGLSLRDARRQNPAEVAMDGLAHRTVSLKNCRNVVLRDFMVLQGGHFSVFANNCDNVTIDNLLIDTNRDGIDIDGCRNVKVVNCKVNSPRDDAIVLKSSYSQGRKIFCENILISGCTTSAFGMGMVFEGTLPKLPEGQPYNNPGALGRIKIGTESNGGFRNIQITDCLCDHSRGILIGVVDGGLMEDVTISNITLRNPVNHPLFVRHAARLRAPEGTGIGAIRRIRFSDITVTGVQSKFACGVEGIPDGIIEDVSFSHLHITARGGGTTEEAALNPAEKRVASLEVNHMAPLPAYGLFARFARNVTVRDSTFDTETPDARPAIVFDRVTGGVVEGLRSVRDPKEAVVLRDCRDISVEGVTRIS</sequence>
<evidence type="ECO:0000313" key="7">
    <source>
        <dbReference type="EMBL" id="MDC7684154.1"/>
    </source>
</evidence>
<keyword evidence="3 4" id="KW-0326">Glycosidase</keyword>